<feature type="domain" description="LOB" evidence="3">
    <location>
        <begin position="77"/>
        <end position="183"/>
    </location>
</feature>
<dbReference type="PANTHER" id="PTHR31304">
    <property type="entry name" value="LOB DOMAIN-CONTAINING PROTEIN 38"/>
    <property type="match status" value="1"/>
</dbReference>
<feature type="compositionally biased region" description="Polar residues" evidence="2">
    <location>
        <begin position="244"/>
        <end position="254"/>
    </location>
</feature>
<organism evidence="4 5">
    <name type="scientific">Hibiscus sabdariffa</name>
    <name type="common">roselle</name>
    <dbReference type="NCBI Taxonomy" id="183260"/>
    <lineage>
        <taxon>Eukaryota</taxon>
        <taxon>Viridiplantae</taxon>
        <taxon>Streptophyta</taxon>
        <taxon>Embryophyta</taxon>
        <taxon>Tracheophyta</taxon>
        <taxon>Spermatophyta</taxon>
        <taxon>Magnoliopsida</taxon>
        <taxon>eudicotyledons</taxon>
        <taxon>Gunneridae</taxon>
        <taxon>Pentapetalae</taxon>
        <taxon>rosids</taxon>
        <taxon>malvids</taxon>
        <taxon>Malvales</taxon>
        <taxon>Malvaceae</taxon>
        <taxon>Malvoideae</taxon>
        <taxon>Hibiscus</taxon>
    </lineage>
</organism>
<evidence type="ECO:0000313" key="5">
    <source>
        <dbReference type="Proteomes" id="UP001472677"/>
    </source>
</evidence>
<feature type="region of interest" description="Disordered" evidence="2">
    <location>
        <begin position="203"/>
        <end position="254"/>
    </location>
</feature>
<evidence type="ECO:0000313" key="4">
    <source>
        <dbReference type="EMBL" id="KAK8529511.1"/>
    </source>
</evidence>
<dbReference type="PROSITE" id="PS50891">
    <property type="entry name" value="LOB"/>
    <property type="match status" value="1"/>
</dbReference>
<dbReference type="PANTHER" id="PTHR31304:SF64">
    <property type="entry name" value="LOB DOMAIN-CONTAINING PROTEIN 42"/>
    <property type="match status" value="1"/>
</dbReference>
<evidence type="ECO:0000256" key="1">
    <source>
        <dbReference type="ARBA" id="ARBA00005474"/>
    </source>
</evidence>
<feature type="compositionally biased region" description="Basic and acidic residues" evidence="2">
    <location>
        <begin position="206"/>
        <end position="224"/>
    </location>
</feature>
<feature type="compositionally biased region" description="Basic residues" evidence="2">
    <location>
        <begin position="225"/>
        <end position="240"/>
    </location>
</feature>
<proteinExistence type="inferred from homology"/>
<gene>
    <name evidence="4" type="ORF">V6N12_060290</name>
</gene>
<dbReference type="Proteomes" id="UP001472677">
    <property type="component" value="Unassembled WGS sequence"/>
</dbReference>
<name>A0ABR2D414_9ROSI</name>
<evidence type="ECO:0000256" key="2">
    <source>
        <dbReference type="SAM" id="MobiDB-lite"/>
    </source>
</evidence>
<protein>
    <recommendedName>
        <fullName evidence="3">LOB domain-containing protein</fullName>
    </recommendedName>
</protein>
<keyword evidence="5" id="KW-1185">Reference proteome</keyword>
<dbReference type="InterPro" id="IPR004883">
    <property type="entry name" value="LOB"/>
</dbReference>
<dbReference type="Pfam" id="PF03195">
    <property type="entry name" value="LOB"/>
    <property type="match status" value="1"/>
</dbReference>
<sequence>MVGRIRNKILHVGLFGREGKHQKSNLIFQRGAVPIFPQARKARPNTHYIAPVFRSFIKPSSPSRPPLPRSLSESMRMSCNGCRVLRKGCSESCSIRPCLQWIHSSDSQANATLFLAKFYGRAGLLNLIEAGPQNLRPAIFRSLLYEACGRVVNPVYGSIGMLWSGNWTECQAAVEAVLKGSTITQTSSLESLEAEEEQPISPLKTYDIRHVSKDTKPADNDKVKTRSRARFKRSSTRNKRQLLDSPSSESWMSQVGNGDSIFSMETVDGPLVNHAKKGPVLKSASQTQKGSNVGLQLTLALVPESLPN</sequence>
<dbReference type="EMBL" id="JBBPBM010000036">
    <property type="protein sequence ID" value="KAK8529511.1"/>
    <property type="molecule type" value="Genomic_DNA"/>
</dbReference>
<reference evidence="4 5" key="1">
    <citation type="journal article" date="2024" name="G3 (Bethesda)">
        <title>Genome assembly of Hibiscus sabdariffa L. provides insights into metabolisms of medicinal natural products.</title>
        <authorList>
            <person name="Kim T."/>
        </authorList>
    </citation>
    <scope>NUCLEOTIDE SEQUENCE [LARGE SCALE GENOMIC DNA]</scope>
    <source>
        <strain evidence="4">TK-2024</strain>
        <tissue evidence="4">Old leaves</tissue>
    </source>
</reference>
<accession>A0ABR2D414</accession>
<evidence type="ECO:0000259" key="3">
    <source>
        <dbReference type="PROSITE" id="PS50891"/>
    </source>
</evidence>
<comment type="caution">
    <text evidence="4">The sequence shown here is derived from an EMBL/GenBank/DDBJ whole genome shotgun (WGS) entry which is preliminary data.</text>
</comment>
<comment type="similarity">
    <text evidence="1">Belongs to the LOB domain-containing protein family.</text>
</comment>